<evidence type="ECO:0008006" key="3">
    <source>
        <dbReference type="Google" id="ProtNLM"/>
    </source>
</evidence>
<dbReference type="Pfam" id="PF06097">
    <property type="entry name" value="DUF945"/>
    <property type="match status" value="1"/>
</dbReference>
<dbReference type="Proteomes" id="UP000266483">
    <property type="component" value="Unassembled WGS sequence"/>
</dbReference>
<dbReference type="InterPro" id="IPR010352">
    <property type="entry name" value="DUF945"/>
</dbReference>
<proteinExistence type="predicted"/>
<protein>
    <recommendedName>
        <fullName evidence="3">DUF945 domain-containing protein</fullName>
    </recommendedName>
</protein>
<comment type="caution">
    <text evidence="1">The sequence shown here is derived from an EMBL/GenBank/DDBJ whole genome shotgun (WGS) entry which is preliminary data.</text>
</comment>
<name>A0ABX9MYJ9_9BURK</name>
<keyword evidence="2" id="KW-1185">Reference proteome</keyword>
<organism evidence="1 2">
    <name type="scientific">Neopusillimonas maritima</name>
    <dbReference type="NCBI Taxonomy" id="2026239"/>
    <lineage>
        <taxon>Bacteria</taxon>
        <taxon>Pseudomonadati</taxon>
        <taxon>Pseudomonadota</taxon>
        <taxon>Betaproteobacteria</taxon>
        <taxon>Burkholderiales</taxon>
        <taxon>Alcaligenaceae</taxon>
        <taxon>Neopusillimonas</taxon>
    </lineage>
</organism>
<dbReference type="RefSeq" id="WP_119440877.1">
    <property type="nucleotide sequence ID" value="NZ_CP170494.1"/>
</dbReference>
<dbReference type="EMBL" id="NQOU01000001">
    <property type="protein sequence ID" value="RII84055.1"/>
    <property type="molecule type" value="Genomic_DNA"/>
</dbReference>
<evidence type="ECO:0000313" key="2">
    <source>
        <dbReference type="Proteomes" id="UP000266483"/>
    </source>
</evidence>
<reference evidence="1 2" key="1">
    <citation type="submission" date="2017-08" db="EMBL/GenBank/DDBJ databases">
        <title>Pusillimonas indicus sp. nov., a member of the family Alcaligenaceae isolated from surface seawater.</title>
        <authorList>
            <person name="Li J."/>
        </authorList>
    </citation>
    <scope>NUCLEOTIDE SEQUENCE [LARGE SCALE GENOMIC DNA]</scope>
    <source>
        <strain evidence="1 2">17-4A</strain>
    </source>
</reference>
<evidence type="ECO:0000313" key="1">
    <source>
        <dbReference type="EMBL" id="RII84055.1"/>
    </source>
</evidence>
<sequence>MKVFKFFLAFLVVVVALYGASSWYTGREAQALIEHELAQANEQVLKAMGPETGVQGVQIRIRSYDRGIFTSQAEYEMQWRDEDEDVVSYVFTDNLQHGPFPLAALQQGHWAPALAFSEARLQKTESTETWVNSLDGAAPIVVRTFVGFGGTGVSNWVFREANFSEPDGSKVFFSGGQVDIRFSDHFQSHVASGDFDKLEMTDVYGSVMALDAISLESENVLSQSGERTVDSTVKVERIGLIEPEMQNIVLSQTRVVVQATQVEGLLTGQVSYGADAVEFGDAPLGSVVAQVSADQLNMAALTKLVQEYDAMRLEDTGSGEGLPQLDDDQARRLRANLFEFLGNQPALVLGPLVWTNSQGQARIQLDADFVEPDQALLDAPADQLLLAVLGRLHLDAEIEKPFFEELFIQLSDEERQRASAMARMVFDLYAGRLSRAGLAVYENNTLKMNASYEEDTIRLNGEMVGLTEFLQRLFQGVL</sequence>
<accession>A0ABX9MYJ9</accession>
<gene>
    <name evidence="1" type="ORF">CJO09_02125</name>
</gene>